<dbReference type="InterPro" id="IPR000639">
    <property type="entry name" value="Epox_hydrolase-like"/>
</dbReference>
<name>A0A0F2LZS2_SPOSC</name>
<organism evidence="4 5">
    <name type="scientific">Sporothrix schenckii 1099-18</name>
    <dbReference type="NCBI Taxonomy" id="1397361"/>
    <lineage>
        <taxon>Eukaryota</taxon>
        <taxon>Fungi</taxon>
        <taxon>Dikarya</taxon>
        <taxon>Ascomycota</taxon>
        <taxon>Pezizomycotina</taxon>
        <taxon>Sordariomycetes</taxon>
        <taxon>Sordariomycetidae</taxon>
        <taxon>Ophiostomatales</taxon>
        <taxon>Ophiostomataceae</taxon>
        <taxon>Sporothrix</taxon>
    </lineage>
</organism>
<protein>
    <submittedName>
        <fullName evidence="4">Epoxide hydrolase</fullName>
    </submittedName>
</protein>
<reference evidence="4 5" key="1">
    <citation type="journal article" date="2014" name="BMC Genomics">
        <title>Comparative genomics of the major fungal agents of human and animal Sporotrichosis: Sporothrix schenckii and Sporothrix brasiliensis.</title>
        <authorList>
            <person name="Teixeira M.M."/>
            <person name="de Almeida L.G."/>
            <person name="Kubitschek-Barreira P."/>
            <person name="Alves F.L."/>
            <person name="Kioshima E.S."/>
            <person name="Abadio A.K."/>
            <person name="Fernandes L."/>
            <person name="Derengowski L.S."/>
            <person name="Ferreira K.S."/>
            <person name="Souza R.C."/>
            <person name="Ruiz J.C."/>
            <person name="de Andrade N.C."/>
            <person name="Paes H.C."/>
            <person name="Nicola A.M."/>
            <person name="Albuquerque P."/>
            <person name="Gerber A.L."/>
            <person name="Martins V.P."/>
            <person name="Peconick L.D."/>
            <person name="Neto A.V."/>
            <person name="Chaucanez C.B."/>
            <person name="Silva P.A."/>
            <person name="Cunha O.L."/>
            <person name="de Oliveira F.F."/>
            <person name="dos Santos T.C."/>
            <person name="Barros A.L."/>
            <person name="Soares M.A."/>
            <person name="de Oliveira L.M."/>
            <person name="Marini M.M."/>
            <person name="Villalobos-Duno H."/>
            <person name="Cunha M.M."/>
            <person name="de Hoog S."/>
            <person name="da Silveira J.F."/>
            <person name="Henrissat B."/>
            <person name="Nino-Vega G.A."/>
            <person name="Cisalpino P.S."/>
            <person name="Mora-Montes H.M."/>
            <person name="Almeida S.R."/>
            <person name="Stajich J.E."/>
            <person name="Lopes-Bezerra L.M."/>
            <person name="Vasconcelos A.T."/>
            <person name="Felipe M.S."/>
        </authorList>
    </citation>
    <scope>NUCLEOTIDE SEQUENCE [LARGE SCALE GENOMIC DNA]</scope>
    <source>
        <strain evidence="4 5">1099-18</strain>
    </source>
</reference>
<dbReference type="AlphaFoldDB" id="A0A0F2LZS2"/>
<dbReference type="KEGG" id="ssck:SPSK_04392"/>
<dbReference type="PRINTS" id="PR00412">
    <property type="entry name" value="EPOXHYDRLASE"/>
</dbReference>
<dbReference type="SUPFAM" id="SSF53474">
    <property type="entry name" value="alpha/beta-Hydrolases"/>
    <property type="match status" value="1"/>
</dbReference>
<comment type="similarity">
    <text evidence="2">Belongs to the AB hydrolase superfamily. Epoxide hydrolase family.</text>
</comment>
<evidence type="ECO:0000313" key="5">
    <source>
        <dbReference type="Proteomes" id="UP000033710"/>
    </source>
</evidence>
<dbReference type="Pfam" id="PF00561">
    <property type="entry name" value="Abhydrolase_1"/>
    <property type="match status" value="2"/>
</dbReference>
<evidence type="ECO:0000313" key="4">
    <source>
        <dbReference type="EMBL" id="KJR82948.1"/>
    </source>
</evidence>
<sequence length="375" mass="41386">MASKLTPDDGRVTHHTAPIRGKTYHYIVAVPPAGQTAKGTIILIHGFPDLGFGWRNQIPLLAEQLGLQVIVPDMLGYGQTDAPHEPAPYAYKSVCEDLVAIVDHVGVVGGGGPAGAADESKRFFVGGHDWGGAVAWRMALWHPDRLRGVFSVCTPYFAPSKNPFLPLDDMAKLLPNFGYQKQFAGDELWRFIDAEPQRVRQFLQTMYGGKATLSEADVAAKKSPYLFDTTNGVHMDRIAGVGPTPLLNEAEIEYYAKEYARHGLRGPTNWYRTLKYNYDDEREIVGGDEEDEDKADVYKRKARSVIRVPSLMLAATNDQALPPILSEQMGKHFTNLTKSQVPGGHWVLWQSAAAVNERIKNFLAPLLDGTTKAAL</sequence>
<evidence type="ECO:0000259" key="3">
    <source>
        <dbReference type="Pfam" id="PF00561"/>
    </source>
</evidence>
<dbReference type="InterPro" id="IPR029058">
    <property type="entry name" value="AB_hydrolase_fold"/>
</dbReference>
<accession>A0A0F2LZS2</accession>
<evidence type="ECO:0000256" key="1">
    <source>
        <dbReference type="ARBA" id="ARBA00022801"/>
    </source>
</evidence>
<dbReference type="PANTHER" id="PTHR43329">
    <property type="entry name" value="EPOXIDE HYDROLASE"/>
    <property type="match status" value="1"/>
</dbReference>
<evidence type="ECO:0000256" key="2">
    <source>
        <dbReference type="ARBA" id="ARBA00038334"/>
    </source>
</evidence>
<dbReference type="EMBL" id="AXCR01000010">
    <property type="protein sequence ID" value="KJR82948.1"/>
    <property type="molecule type" value="Genomic_DNA"/>
</dbReference>
<dbReference type="GeneID" id="27666477"/>
<proteinExistence type="inferred from homology"/>
<feature type="domain" description="AB hydrolase-1" evidence="3">
    <location>
        <begin position="40"/>
        <end position="107"/>
    </location>
</feature>
<dbReference type="VEuPathDB" id="FungiDB:SPSK_04392"/>
<reference evidence="4 5" key="2">
    <citation type="journal article" date="2015" name="Eukaryot. Cell">
        <title>Asexual propagation of a virulent clone complex in a human and feline outbreak of sporotrichosis.</title>
        <authorList>
            <person name="Teixeira Mde M."/>
            <person name="Rodrigues A.M."/>
            <person name="Tsui C.K."/>
            <person name="de Almeida L.G."/>
            <person name="Van Diepeningen A.D."/>
            <person name="van den Ende B.G."/>
            <person name="Fernandes G.F."/>
            <person name="Kano R."/>
            <person name="Hamelin R.C."/>
            <person name="Lopes-Bezerra L.M."/>
            <person name="Vasconcelos A.T."/>
            <person name="de Hoog S."/>
            <person name="de Camargo Z.P."/>
            <person name="Felipe M.S."/>
        </authorList>
    </citation>
    <scope>NUCLEOTIDE SEQUENCE [LARGE SCALE GENOMIC DNA]</scope>
    <source>
        <strain evidence="4 5">1099-18</strain>
    </source>
</reference>
<dbReference type="OrthoDB" id="408373at2759"/>
<dbReference type="Gene3D" id="3.40.50.1820">
    <property type="entry name" value="alpha/beta hydrolase"/>
    <property type="match status" value="1"/>
</dbReference>
<keyword evidence="1 4" id="KW-0378">Hydrolase</keyword>
<feature type="domain" description="AB hydrolase-1" evidence="3">
    <location>
        <begin position="122"/>
        <end position="350"/>
    </location>
</feature>
<dbReference type="RefSeq" id="XP_016585624.1">
    <property type="nucleotide sequence ID" value="XM_016731200.1"/>
</dbReference>
<dbReference type="Proteomes" id="UP000033710">
    <property type="component" value="Unassembled WGS sequence"/>
</dbReference>
<comment type="caution">
    <text evidence="4">The sequence shown here is derived from an EMBL/GenBank/DDBJ whole genome shotgun (WGS) entry which is preliminary data.</text>
</comment>
<gene>
    <name evidence="4" type="ORF">SPSK_04392</name>
</gene>
<dbReference type="GO" id="GO:0016787">
    <property type="term" value="F:hydrolase activity"/>
    <property type="evidence" value="ECO:0007669"/>
    <property type="project" value="UniProtKB-KW"/>
</dbReference>
<dbReference type="InterPro" id="IPR000073">
    <property type="entry name" value="AB_hydrolase_1"/>
</dbReference>